<dbReference type="Proteomes" id="UP000031671">
    <property type="component" value="Unassembled WGS sequence"/>
</dbReference>
<name>A0A0B8NU78_9VIBR</name>
<dbReference type="SMART" id="SM00316">
    <property type="entry name" value="S1"/>
    <property type="match status" value="1"/>
</dbReference>
<dbReference type="InterPro" id="IPR013735">
    <property type="entry name" value="TF_NusA_N"/>
</dbReference>
<dbReference type="FunFam" id="3.30.1480.10:FF:000001">
    <property type="entry name" value="Transcription termination/antitermination protein NusA"/>
    <property type="match status" value="1"/>
</dbReference>
<dbReference type="AlphaFoldDB" id="A0A0B8NU78"/>
<dbReference type="PROSITE" id="PS50126">
    <property type="entry name" value="S1"/>
    <property type="match status" value="1"/>
</dbReference>
<dbReference type="CDD" id="cd04455">
    <property type="entry name" value="S1_NusA"/>
    <property type="match status" value="1"/>
</dbReference>
<dbReference type="InterPro" id="IPR010213">
    <property type="entry name" value="TF_NusA"/>
</dbReference>
<dbReference type="Pfam" id="PF08529">
    <property type="entry name" value="NusA_N"/>
    <property type="match status" value="1"/>
</dbReference>
<evidence type="ECO:0000259" key="7">
    <source>
        <dbReference type="PROSITE" id="PS50126"/>
    </source>
</evidence>
<reference evidence="8 9" key="2">
    <citation type="submission" date="2015-01" db="EMBL/GenBank/DDBJ databases">
        <authorList>
            <consortium name="NBRP consortium"/>
            <person name="Sawabe T."/>
            <person name="Meirelles P."/>
            <person name="Feng G."/>
            <person name="Sayaka M."/>
            <person name="Hattori M."/>
            <person name="Ohkuma M."/>
        </authorList>
    </citation>
    <scope>NUCLEOTIDE SEQUENCE [LARGE SCALE GENOMIC DNA]</scope>
    <source>
        <strain evidence="9">JCM 19231</strain>
    </source>
</reference>
<dbReference type="PANTHER" id="PTHR22648">
    <property type="entry name" value="TRANSCRIPTION TERMINATION FACTOR NUSA"/>
    <property type="match status" value="1"/>
</dbReference>
<dbReference type="PANTHER" id="PTHR22648:SF0">
    <property type="entry name" value="TRANSCRIPTION TERMINATION_ANTITERMINATION PROTEIN NUSA"/>
    <property type="match status" value="1"/>
</dbReference>
<evidence type="ECO:0000256" key="6">
    <source>
        <dbReference type="ARBA" id="ARBA00023163"/>
    </source>
</evidence>
<dbReference type="Pfam" id="PF13184">
    <property type="entry name" value="KH_NusA_1st"/>
    <property type="match status" value="1"/>
</dbReference>
<dbReference type="FunFam" id="2.40.50.140:FF:000092">
    <property type="entry name" value="Transcription termination/antitermination protein NusA"/>
    <property type="match status" value="1"/>
</dbReference>
<sequence length="263" mass="30334">MNKEILAVVEAVSNEKAVPRERIFEALEIALSTATKKKYEIEIDVRVEIDRKSGEFDTFRRWEAVEEVENPTKEISLEAAQYDDETIELGDFIEEEIESVKFDRITTQTAKQVIVQKVREAEREQVVEKFIDNEGELITGVVKKVNRETVVMDLGENAEAVILREDQLPRENFRPGDRVRGLLYSVRPEARGFQLFMTRSKPEMLTELFRIEVPEIAEDIIELKGAARDPGSRAKIAVKTNDRRIDCRCLCWYAWCSCAGCIW</sequence>
<dbReference type="InterPro" id="IPR036555">
    <property type="entry name" value="NusA_N_sf"/>
</dbReference>
<dbReference type="InterPro" id="IPR009019">
    <property type="entry name" value="KH_sf_prok-type"/>
</dbReference>
<keyword evidence="1" id="KW-0806">Transcription termination</keyword>
<dbReference type="Gene3D" id="3.30.300.20">
    <property type="match status" value="1"/>
</dbReference>
<dbReference type="SUPFAM" id="SSF69705">
    <property type="entry name" value="Transcription factor NusA, N-terminal domain"/>
    <property type="match status" value="1"/>
</dbReference>
<keyword evidence="9" id="KW-1185">Reference proteome</keyword>
<keyword evidence="5" id="KW-0805">Transcription regulation</keyword>
<evidence type="ECO:0000313" key="9">
    <source>
        <dbReference type="Proteomes" id="UP000031671"/>
    </source>
</evidence>
<evidence type="ECO:0000256" key="3">
    <source>
        <dbReference type="ARBA" id="ARBA00022814"/>
    </source>
</evidence>
<dbReference type="GO" id="GO:0003700">
    <property type="term" value="F:DNA-binding transcription factor activity"/>
    <property type="evidence" value="ECO:0007669"/>
    <property type="project" value="InterPro"/>
</dbReference>
<dbReference type="Gene3D" id="2.40.50.140">
    <property type="entry name" value="Nucleic acid-binding proteins"/>
    <property type="match status" value="1"/>
</dbReference>
<keyword evidence="4" id="KW-0694">RNA-binding</keyword>
<dbReference type="Gene3D" id="3.30.1480.10">
    <property type="entry name" value="NusA, N-terminal domain"/>
    <property type="match status" value="1"/>
</dbReference>
<dbReference type="EMBL" id="BBRZ01000003">
    <property type="protein sequence ID" value="GAM54334.1"/>
    <property type="molecule type" value="Genomic_DNA"/>
</dbReference>
<evidence type="ECO:0000256" key="1">
    <source>
        <dbReference type="ARBA" id="ARBA00022472"/>
    </source>
</evidence>
<dbReference type="GO" id="GO:0031564">
    <property type="term" value="P:transcription antitermination"/>
    <property type="evidence" value="ECO:0007669"/>
    <property type="project" value="UniProtKB-KW"/>
</dbReference>
<dbReference type="InterPro" id="IPR025249">
    <property type="entry name" value="TF_NusA_KH_1st"/>
</dbReference>
<comment type="caution">
    <text evidence="8">The sequence shown here is derived from an EMBL/GenBank/DDBJ whole genome shotgun (WGS) entry which is preliminary data.</text>
</comment>
<dbReference type="GO" id="GO:0003723">
    <property type="term" value="F:RNA binding"/>
    <property type="evidence" value="ECO:0007669"/>
    <property type="project" value="UniProtKB-KW"/>
</dbReference>
<dbReference type="InterPro" id="IPR015946">
    <property type="entry name" value="KH_dom-like_a/b"/>
</dbReference>
<keyword evidence="6" id="KW-0804">Transcription</keyword>
<dbReference type="GO" id="GO:0005829">
    <property type="term" value="C:cytosol"/>
    <property type="evidence" value="ECO:0007669"/>
    <property type="project" value="TreeGrafter"/>
</dbReference>
<organism evidence="8 9">
    <name type="scientific">Vibrio ishigakensis</name>
    <dbReference type="NCBI Taxonomy" id="1481914"/>
    <lineage>
        <taxon>Bacteria</taxon>
        <taxon>Pseudomonadati</taxon>
        <taxon>Pseudomonadota</taxon>
        <taxon>Gammaproteobacteria</taxon>
        <taxon>Vibrionales</taxon>
        <taxon>Vibrionaceae</taxon>
        <taxon>Vibrio</taxon>
    </lineage>
</organism>
<reference evidence="8 9" key="1">
    <citation type="submission" date="2015-01" db="EMBL/GenBank/DDBJ databases">
        <title>Vibrio sp. C1 JCM 19231 whole genome shotgun sequence.</title>
        <authorList>
            <person name="Sawabe T."/>
            <person name="Meirelles P."/>
            <person name="Feng G."/>
            <person name="Sayaka M."/>
            <person name="Hattori M."/>
            <person name="Ohkuma M."/>
        </authorList>
    </citation>
    <scope>NUCLEOTIDE SEQUENCE [LARGE SCALE GENOMIC DNA]</scope>
    <source>
        <strain evidence="9">JCM 19231</strain>
    </source>
</reference>
<feature type="domain" description="S1 motif" evidence="7">
    <location>
        <begin position="135"/>
        <end position="200"/>
    </location>
</feature>
<evidence type="ECO:0000256" key="2">
    <source>
        <dbReference type="ARBA" id="ARBA00022490"/>
    </source>
</evidence>
<dbReference type="GO" id="GO:0006353">
    <property type="term" value="P:DNA-templated transcription termination"/>
    <property type="evidence" value="ECO:0007669"/>
    <property type="project" value="UniProtKB-KW"/>
</dbReference>
<protein>
    <submittedName>
        <fullName evidence="8">Transcription termination protein nusA</fullName>
    </submittedName>
</protein>
<evidence type="ECO:0000313" key="8">
    <source>
        <dbReference type="EMBL" id="GAM54334.1"/>
    </source>
</evidence>
<evidence type="ECO:0000256" key="4">
    <source>
        <dbReference type="ARBA" id="ARBA00022884"/>
    </source>
</evidence>
<keyword evidence="2" id="KW-0963">Cytoplasm</keyword>
<evidence type="ECO:0000256" key="5">
    <source>
        <dbReference type="ARBA" id="ARBA00023015"/>
    </source>
</evidence>
<dbReference type="NCBIfam" id="TIGR01953">
    <property type="entry name" value="NusA"/>
    <property type="match status" value="1"/>
</dbReference>
<accession>A0A0B8NU78</accession>
<dbReference type="InterPro" id="IPR012340">
    <property type="entry name" value="NA-bd_OB-fold"/>
</dbReference>
<keyword evidence="3" id="KW-0889">Transcription antitermination</keyword>
<dbReference type="InterPro" id="IPR003029">
    <property type="entry name" value="S1_domain"/>
</dbReference>
<dbReference type="SUPFAM" id="SSF50249">
    <property type="entry name" value="Nucleic acid-binding proteins"/>
    <property type="match status" value="1"/>
</dbReference>
<dbReference type="InterPro" id="IPR030842">
    <property type="entry name" value="TF_NusA_bacterial"/>
</dbReference>
<dbReference type="SUPFAM" id="SSF54814">
    <property type="entry name" value="Prokaryotic type KH domain (KH-domain type II)"/>
    <property type="match status" value="1"/>
</dbReference>
<proteinExistence type="predicted"/>
<gene>
    <name evidence="8" type="ORF">JCM19231_2223</name>
</gene>